<proteinExistence type="inferred from homology"/>
<evidence type="ECO:0000256" key="2">
    <source>
        <dbReference type="ARBA" id="ARBA00022679"/>
    </source>
</evidence>
<reference evidence="8 9" key="1">
    <citation type="submission" date="2013-08" db="EMBL/GenBank/DDBJ databases">
        <title>The genome sequence of Knoellia sinensis.</title>
        <authorList>
            <person name="Zhu W."/>
            <person name="Wang G."/>
        </authorList>
    </citation>
    <scope>NUCLEOTIDE SEQUENCE [LARGE SCALE GENOMIC DNA]</scope>
    <source>
        <strain evidence="8 9">KCTC 19936</strain>
    </source>
</reference>
<dbReference type="GO" id="GO:0003872">
    <property type="term" value="F:6-phosphofructokinase activity"/>
    <property type="evidence" value="ECO:0007669"/>
    <property type="project" value="UniProtKB-UniRule"/>
</dbReference>
<accession>A0A0A0IZP3</accession>
<dbReference type="GO" id="GO:0047334">
    <property type="term" value="F:diphosphate-fructose-6-phosphate 1-phosphotransferase activity"/>
    <property type="evidence" value="ECO:0007669"/>
    <property type="project" value="UniProtKB-EC"/>
</dbReference>
<feature type="binding site" evidence="6">
    <location>
        <begin position="195"/>
        <end position="197"/>
    </location>
    <ligand>
        <name>substrate</name>
    </ligand>
</feature>
<dbReference type="GO" id="GO:0046872">
    <property type="term" value="F:metal ion binding"/>
    <property type="evidence" value="ECO:0007669"/>
    <property type="project" value="UniProtKB-KW"/>
</dbReference>
<organism evidence="8 9">
    <name type="scientific">Knoellia sinensis KCTC 19936</name>
    <dbReference type="NCBI Taxonomy" id="1385520"/>
    <lineage>
        <taxon>Bacteria</taxon>
        <taxon>Bacillati</taxon>
        <taxon>Actinomycetota</taxon>
        <taxon>Actinomycetes</taxon>
        <taxon>Micrococcales</taxon>
        <taxon>Intrasporangiaceae</taxon>
        <taxon>Knoellia</taxon>
    </lineage>
</organism>
<evidence type="ECO:0000313" key="8">
    <source>
        <dbReference type="EMBL" id="KGN30278.1"/>
    </source>
</evidence>
<keyword evidence="4 6" id="KW-0418">Kinase</keyword>
<dbReference type="NCBIfam" id="NF005121">
    <property type="entry name" value="PRK06555.1"/>
    <property type="match status" value="1"/>
</dbReference>
<dbReference type="HAMAP" id="MF_01977">
    <property type="entry name" value="Phosphofructokinase_II_P"/>
    <property type="match status" value="1"/>
</dbReference>
<keyword evidence="2 6" id="KW-0808">Transferase</keyword>
<feature type="domain" description="Phosphofructokinase" evidence="7">
    <location>
        <begin position="6"/>
        <end position="295"/>
    </location>
</feature>
<dbReference type="PRINTS" id="PR00476">
    <property type="entry name" value="PHFRCTKINASE"/>
</dbReference>
<comment type="pathway">
    <text evidence="6">Carbohydrate degradation; glycolysis; D-glyceraldehyde 3-phosphate and glycerone phosphate from D-glucose: step 3/4.</text>
</comment>
<comment type="caution">
    <text evidence="8">The sequence shown here is derived from an EMBL/GenBank/DDBJ whole genome shotgun (WGS) entry which is preliminary data.</text>
</comment>
<dbReference type="InterPro" id="IPR000023">
    <property type="entry name" value="Phosphofructokinase_dom"/>
</dbReference>
<keyword evidence="5 6" id="KW-0460">Magnesium</keyword>
<evidence type="ECO:0000256" key="6">
    <source>
        <dbReference type="HAMAP-Rule" id="MF_01977"/>
    </source>
</evidence>
<dbReference type="GO" id="GO:0005737">
    <property type="term" value="C:cytoplasm"/>
    <property type="evidence" value="ECO:0007669"/>
    <property type="project" value="UniProtKB-SubCell"/>
</dbReference>
<evidence type="ECO:0000256" key="5">
    <source>
        <dbReference type="ARBA" id="ARBA00022842"/>
    </source>
</evidence>
<dbReference type="Proteomes" id="UP000030002">
    <property type="component" value="Unassembled WGS sequence"/>
</dbReference>
<evidence type="ECO:0000259" key="7">
    <source>
        <dbReference type="Pfam" id="PF00365"/>
    </source>
</evidence>
<dbReference type="Gene3D" id="3.40.50.450">
    <property type="match status" value="1"/>
</dbReference>
<keyword evidence="6" id="KW-0963">Cytoplasm</keyword>
<comment type="subunit">
    <text evidence="6">Homodimer or homotetramer.</text>
</comment>
<comment type="cofactor">
    <cofactor evidence="1 6">
        <name>Mg(2+)</name>
        <dbReference type="ChEBI" id="CHEBI:18420"/>
    </cofactor>
</comment>
<dbReference type="GO" id="GO:0006002">
    <property type="term" value="P:fructose 6-phosphate metabolic process"/>
    <property type="evidence" value="ECO:0007669"/>
    <property type="project" value="InterPro"/>
</dbReference>
<dbReference type="InterPro" id="IPR050929">
    <property type="entry name" value="PFKA"/>
</dbReference>
<feature type="binding site" evidence="6">
    <location>
        <begin position="324"/>
        <end position="327"/>
    </location>
    <ligand>
        <name>substrate</name>
    </ligand>
</feature>
<dbReference type="STRING" id="1385520.N802_09190"/>
<dbReference type="EMBL" id="AVPJ01000020">
    <property type="protein sequence ID" value="KGN30278.1"/>
    <property type="molecule type" value="Genomic_DNA"/>
</dbReference>
<evidence type="ECO:0000313" key="9">
    <source>
        <dbReference type="Proteomes" id="UP000030002"/>
    </source>
</evidence>
<dbReference type="InterPro" id="IPR022953">
    <property type="entry name" value="ATP_PFK"/>
</dbReference>
<evidence type="ECO:0000256" key="1">
    <source>
        <dbReference type="ARBA" id="ARBA00001946"/>
    </source>
</evidence>
<dbReference type="InterPro" id="IPR011405">
    <property type="entry name" value="PPi-PFK_SMc01852"/>
</dbReference>
<dbReference type="RefSeq" id="WP_035918835.1">
    <property type="nucleotide sequence ID" value="NZ_AVPJ01000020.1"/>
</dbReference>
<sequence>MPVQTVALLTAGGLAPCLSSAVGGLIERYTAVAPDVRIIAYLNGYAGLLTGRSVEVTPAVREGAGLLHGFGGSPIGNSRVKLTNVEDCVRRGLVREGQNPLHVAAEQLTADGVDVLHTIGGDDTNTTAADLAAYLADHDYPLTVVGLPKTIDNDVVPIRQSLGAWTAAEQGAIFARNVLAEHSSNPRMLIIHEVMGRHCGWLTAETARRHHAWVAQQQWLPDLGLDSRRWDVHAVFVPESPIDLAAESARLKAVMDELGCVNIFLSEGAGVSEVVAEMEAAGQEVPVDPFGHVQLDKVNPGAWFGKQFAERLGAEKVMVQKSGYFSRSAAANEEDLALIRRCTELAVDAALRGESGVIGEDEEHDGEMRPVEFPRIAGGKAFDTTVDWFTELRTSIGHATSA</sequence>
<dbReference type="OrthoDB" id="9802503at2"/>
<name>A0A0A0IZP3_9MICO</name>
<comment type="subcellular location">
    <subcellularLocation>
        <location evidence="6">Cytoplasm</location>
    </subcellularLocation>
</comment>
<feature type="active site" description="Proton acceptor" evidence="6">
    <location>
        <position position="152"/>
    </location>
</feature>
<dbReference type="Pfam" id="PF00365">
    <property type="entry name" value="PFK"/>
    <property type="match status" value="1"/>
</dbReference>
<comment type="catalytic activity">
    <reaction evidence="6">
        <text>beta-D-fructose 6-phosphate + diphosphate = beta-D-fructose 1,6-bisphosphate + phosphate + H(+)</text>
        <dbReference type="Rhea" id="RHEA:13613"/>
        <dbReference type="ChEBI" id="CHEBI:15378"/>
        <dbReference type="ChEBI" id="CHEBI:32966"/>
        <dbReference type="ChEBI" id="CHEBI:33019"/>
        <dbReference type="ChEBI" id="CHEBI:43474"/>
        <dbReference type="ChEBI" id="CHEBI:57634"/>
        <dbReference type="EC" id="2.7.1.90"/>
    </reaction>
</comment>
<feature type="site" description="Important for catalytic activity; stabilizes the transition state when the phosphoryl donor is PPi" evidence="6">
    <location>
        <position position="149"/>
    </location>
</feature>
<evidence type="ECO:0000256" key="4">
    <source>
        <dbReference type="ARBA" id="ARBA00022777"/>
    </source>
</evidence>
<gene>
    <name evidence="6" type="primary">pfp</name>
    <name evidence="8" type="ORF">N802_09190</name>
</gene>
<dbReference type="PANTHER" id="PTHR45770">
    <property type="entry name" value="ATP-DEPENDENT 6-PHOSPHOFRUCTOKINASE 1"/>
    <property type="match status" value="1"/>
</dbReference>
<dbReference type="UniPathway" id="UPA00109">
    <property type="reaction ID" value="UER00182"/>
</dbReference>
<comment type="activity regulation">
    <text evidence="6">Non-allosteric.</text>
</comment>
<comment type="similarity">
    <text evidence="6">Belongs to the phosphofructokinase type A (PFKA) family. PPi-dependent PFK group II subfamily. Clade 'P' sub-subfamily.</text>
</comment>
<feature type="binding site" evidence="6">
    <location>
        <position position="122"/>
    </location>
    <ligand>
        <name>Mg(2+)</name>
        <dbReference type="ChEBI" id="CHEBI:18420"/>
        <note>catalytic</note>
    </ligand>
</feature>
<keyword evidence="3 6" id="KW-0479">Metal-binding</keyword>
<feature type="binding site" evidence="6">
    <location>
        <begin position="150"/>
        <end position="152"/>
    </location>
    <ligand>
        <name>substrate</name>
    </ligand>
</feature>
<protein>
    <recommendedName>
        <fullName evidence="6">Pyrophosphate--fructose 6-phosphate 1-phosphotransferase</fullName>
        <ecNumber evidence="6">2.7.1.90</ecNumber>
    </recommendedName>
    <alternativeName>
        <fullName evidence="6">6-phosphofructokinase, pyrophosphate dependent</fullName>
    </alternativeName>
    <alternativeName>
        <fullName evidence="6">PPi-dependent phosphofructokinase</fullName>
        <shortName evidence="6">PPi-PFK</shortName>
    </alternativeName>
    <alternativeName>
        <fullName evidence="6">Pyrophosphate-dependent 6-phosphofructose-1-kinase</fullName>
    </alternativeName>
</protein>
<keyword evidence="9" id="KW-1185">Reference proteome</keyword>
<comment type="function">
    <text evidence="6">Catalyzes the phosphorylation of D-fructose 6-phosphate, the first committing step of glycolysis. Uses inorganic phosphate (PPi) as phosphoryl donor instead of ATP like common ATP-dependent phosphofructokinases (ATP-PFKs), which renders the reaction reversible, and can thus function both in glycolysis and gluconeogenesis. Consistently, PPi-PFK can replace the enzymes of both the forward (ATP-PFK) and reverse (fructose-bisphosphatase (FBPase)) reactions.</text>
</comment>
<keyword evidence="6" id="KW-0324">Glycolysis</keyword>
<dbReference type="InterPro" id="IPR035966">
    <property type="entry name" value="PKF_sf"/>
</dbReference>
<feature type="site" description="Important for catalytic activity and substrate specificity; stabilizes the transition state when the phosphoryl donor is PPi; prevents ATP from binding by mimicking the alpha-phosphate group of ATP" evidence="6">
    <location>
        <position position="123"/>
    </location>
</feature>
<feature type="binding site" evidence="6">
    <location>
        <position position="13"/>
    </location>
    <ligand>
        <name>diphosphate</name>
        <dbReference type="ChEBI" id="CHEBI:33019"/>
    </ligand>
</feature>
<dbReference type="AlphaFoldDB" id="A0A0A0IZP3"/>
<dbReference type="SUPFAM" id="SSF53784">
    <property type="entry name" value="Phosphofructokinase"/>
    <property type="match status" value="1"/>
</dbReference>
<evidence type="ECO:0000256" key="3">
    <source>
        <dbReference type="ARBA" id="ARBA00022723"/>
    </source>
</evidence>
<feature type="binding site" evidence="6">
    <location>
        <position position="267"/>
    </location>
    <ligand>
        <name>substrate</name>
    </ligand>
</feature>
<dbReference type="PIRSF" id="PIRSF036484">
    <property type="entry name" value="PPi-PFK_SMc01852"/>
    <property type="match status" value="1"/>
</dbReference>
<dbReference type="EC" id="2.7.1.90" evidence="6"/>
<dbReference type="eggNOG" id="COG0205">
    <property type="taxonomic scope" value="Bacteria"/>
</dbReference>